<name>A0A2N9FBX1_FAGSY</name>
<accession>A0A2N9FBX1</accession>
<keyword evidence="2" id="KW-1133">Transmembrane helix</keyword>
<dbReference type="AlphaFoldDB" id="A0A2N9FBX1"/>
<evidence type="ECO:0000256" key="2">
    <source>
        <dbReference type="SAM" id="Phobius"/>
    </source>
</evidence>
<proteinExistence type="predicted"/>
<feature type="transmembrane region" description="Helical" evidence="2">
    <location>
        <begin position="60"/>
        <end position="83"/>
    </location>
</feature>
<reference evidence="3" key="1">
    <citation type="submission" date="2018-02" db="EMBL/GenBank/DDBJ databases">
        <authorList>
            <person name="Cohen D.B."/>
            <person name="Kent A.D."/>
        </authorList>
    </citation>
    <scope>NUCLEOTIDE SEQUENCE</scope>
</reference>
<evidence type="ECO:0000313" key="3">
    <source>
        <dbReference type="EMBL" id="SPC84638.1"/>
    </source>
</evidence>
<organism evidence="3">
    <name type="scientific">Fagus sylvatica</name>
    <name type="common">Beechnut</name>
    <dbReference type="NCBI Taxonomy" id="28930"/>
    <lineage>
        <taxon>Eukaryota</taxon>
        <taxon>Viridiplantae</taxon>
        <taxon>Streptophyta</taxon>
        <taxon>Embryophyta</taxon>
        <taxon>Tracheophyta</taxon>
        <taxon>Spermatophyta</taxon>
        <taxon>Magnoliopsida</taxon>
        <taxon>eudicotyledons</taxon>
        <taxon>Gunneridae</taxon>
        <taxon>Pentapetalae</taxon>
        <taxon>rosids</taxon>
        <taxon>fabids</taxon>
        <taxon>Fagales</taxon>
        <taxon>Fagaceae</taxon>
        <taxon>Fagus</taxon>
    </lineage>
</organism>
<keyword evidence="2" id="KW-0812">Transmembrane</keyword>
<keyword evidence="2" id="KW-0472">Membrane</keyword>
<sequence length="206" mass="22497">MKKQGCRRSYRRRILGIKRVTTRGIKRVTFSSSGTGKGSPPTATPTTTTTTSRRINSRTLLPVVLVLGIVLPFLFVRIAFLVLESTTACSSPLGTTTLSMTHIYVSIYGTRICSETYQKLREELTRALVEAKDGNIYEEGIESFNELVREMTSKRQDVKAFALKTKAMSTFTVGNNTGSNPTYSVGFTGFGFGSGSGSWSGSKTFA</sequence>
<evidence type="ECO:0000256" key="1">
    <source>
        <dbReference type="SAM" id="MobiDB-lite"/>
    </source>
</evidence>
<feature type="region of interest" description="Disordered" evidence="1">
    <location>
        <begin position="29"/>
        <end position="52"/>
    </location>
</feature>
<gene>
    <name evidence="3" type="ORF">FSB_LOCUS12520</name>
</gene>
<protein>
    <submittedName>
        <fullName evidence="3">Uncharacterized protein</fullName>
    </submittedName>
</protein>
<dbReference type="EMBL" id="OIVN01000724">
    <property type="protein sequence ID" value="SPC84638.1"/>
    <property type="molecule type" value="Genomic_DNA"/>
</dbReference>